<reference evidence="2" key="1">
    <citation type="journal article" date="2023" name="G3 (Bethesda)">
        <title>Genome assembly and association tests identify interacting loci associated with vigor, precocity, and sex in interspecific pistachio rootstocks.</title>
        <authorList>
            <person name="Palmer W."/>
            <person name="Jacygrad E."/>
            <person name="Sagayaradj S."/>
            <person name="Cavanaugh K."/>
            <person name="Han R."/>
            <person name="Bertier L."/>
            <person name="Beede B."/>
            <person name="Kafkas S."/>
            <person name="Golino D."/>
            <person name="Preece J."/>
            <person name="Michelmore R."/>
        </authorList>
    </citation>
    <scope>NUCLEOTIDE SEQUENCE [LARGE SCALE GENOMIC DNA]</scope>
</reference>
<accession>A0ACC0XS33</accession>
<proteinExistence type="predicted"/>
<gene>
    <name evidence="1" type="ORF">Pint_31114</name>
</gene>
<dbReference type="Proteomes" id="UP001163603">
    <property type="component" value="Chromosome 11"/>
</dbReference>
<dbReference type="EMBL" id="CM047746">
    <property type="protein sequence ID" value="KAJ0021137.1"/>
    <property type="molecule type" value="Genomic_DNA"/>
</dbReference>
<name>A0ACC0XS33_9ROSI</name>
<keyword evidence="2" id="KW-1185">Reference proteome</keyword>
<sequence>MCVISCANPCFPYCSVALLASDAAEQPHHALIRAIQPAILWP</sequence>
<evidence type="ECO:0000313" key="1">
    <source>
        <dbReference type="EMBL" id="KAJ0021137.1"/>
    </source>
</evidence>
<protein>
    <submittedName>
        <fullName evidence="1">Uncharacterized protein</fullName>
    </submittedName>
</protein>
<evidence type="ECO:0000313" key="2">
    <source>
        <dbReference type="Proteomes" id="UP001163603"/>
    </source>
</evidence>
<organism evidence="1 2">
    <name type="scientific">Pistacia integerrima</name>
    <dbReference type="NCBI Taxonomy" id="434235"/>
    <lineage>
        <taxon>Eukaryota</taxon>
        <taxon>Viridiplantae</taxon>
        <taxon>Streptophyta</taxon>
        <taxon>Embryophyta</taxon>
        <taxon>Tracheophyta</taxon>
        <taxon>Spermatophyta</taxon>
        <taxon>Magnoliopsida</taxon>
        <taxon>eudicotyledons</taxon>
        <taxon>Gunneridae</taxon>
        <taxon>Pentapetalae</taxon>
        <taxon>rosids</taxon>
        <taxon>malvids</taxon>
        <taxon>Sapindales</taxon>
        <taxon>Anacardiaceae</taxon>
        <taxon>Pistacia</taxon>
    </lineage>
</organism>
<comment type="caution">
    <text evidence="1">The sequence shown here is derived from an EMBL/GenBank/DDBJ whole genome shotgun (WGS) entry which is preliminary data.</text>
</comment>